<feature type="compositionally biased region" description="Polar residues" evidence="1">
    <location>
        <begin position="71"/>
        <end position="87"/>
    </location>
</feature>
<evidence type="ECO:0000256" key="1">
    <source>
        <dbReference type="SAM" id="MobiDB-lite"/>
    </source>
</evidence>
<dbReference type="Proteomes" id="UP000035680">
    <property type="component" value="Unassembled WGS sequence"/>
</dbReference>
<reference evidence="2" key="1">
    <citation type="submission" date="2014-07" db="EMBL/GenBank/DDBJ databases">
        <authorList>
            <person name="Martin A.A"/>
            <person name="De Silva N."/>
        </authorList>
    </citation>
    <scope>NUCLEOTIDE SEQUENCE</scope>
</reference>
<reference evidence="3" key="2">
    <citation type="submission" date="2015-08" db="UniProtKB">
        <authorList>
            <consortium name="WormBaseParasite"/>
        </authorList>
    </citation>
    <scope>IDENTIFICATION</scope>
</reference>
<feature type="region of interest" description="Disordered" evidence="1">
    <location>
        <begin position="35"/>
        <end position="122"/>
    </location>
</feature>
<organism evidence="2 3">
    <name type="scientific">Strongyloides venezuelensis</name>
    <name type="common">Threadworm</name>
    <dbReference type="NCBI Taxonomy" id="75913"/>
    <lineage>
        <taxon>Eukaryota</taxon>
        <taxon>Metazoa</taxon>
        <taxon>Ecdysozoa</taxon>
        <taxon>Nematoda</taxon>
        <taxon>Chromadorea</taxon>
        <taxon>Rhabditida</taxon>
        <taxon>Tylenchina</taxon>
        <taxon>Panagrolaimomorpha</taxon>
        <taxon>Strongyloidoidea</taxon>
        <taxon>Strongyloididae</taxon>
        <taxon>Strongyloides</taxon>
    </lineage>
</organism>
<dbReference type="AlphaFoldDB" id="A0A0K0F5D3"/>
<accession>A0A0K0F5D3</accession>
<feature type="compositionally biased region" description="Basic residues" evidence="1">
    <location>
        <begin position="50"/>
        <end position="63"/>
    </location>
</feature>
<proteinExistence type="predicted"/>
<evidence type="ECO:0000313" key="3">
    <source>
        <dbReference type="WBParaSite" id="SVE_0402400.1"/>
    </source>
</evidence>
<dbReference type="WBParaSite" id="SVE_0402400.1">
    <property type="protein sequence ID" value="SVE_0402400.1"/>
    <property type="gene ID" value="SVE_0402400"/>
</dbReference>
<evidence type="ECO:0000313" key="2">
    <source>
        <dbReference type="Proteomes" id="UP000035680"/>
    </source>
</evidence>
<protein>
    <submittedName>
        <fullName evidence="3">PH domain-containing protein</fullName>
    </submittedName>
</protein>
<sequence>MSKYNHKTTSDVDFEDDQELSRLYKEALDSLVNEVNNEKDSHAKFNHSINSRKRKMGSRKSRNKKDDSQEKTNYGGQGSYNHLNKSKTFLLGGGTKKPRRDSSKTTKTPGYLGKPTVPKMPSDLASSVNHYFNTTRRVEQINSSLPRNFVDGTGTFNPENDFETIWNITVNRVEDMEKELKKLRMELTILIDQYHNQLRVEEKYKDNVISEHGIFTRKLSPVNFTPDSLKDSPQLNEAIMMYECNERVVNNMKIKYLEKFIEHKAFVETYKEFRAFFRNLSHYKKDYDNYLIKLQAYYNTMESTQKCFEENCGLNDKIKRKRVRLSTSSSALDEVNVNSSTSYGSSTYSATPSLLCNGKNSIFTDSTSAPLKNPYTHGNENQSRGNILNNCYKPIDDIHFSMDARLSCNSNSNMINSSNCFDKSTSVDNASSINTNDKSKDEVMNDKLFSFVNICSNINSDAIFREECSKKQISLSDSNDVGIVITKVVDNSVSVSSTSSPLPPPPSTDVYINEEYHLQDIVSSESDTISVKEVPSELHLSIDEIDDLLCYFDVYGECMDNKCQNLHQTHKKLLIECISYCSSSPALHDAIINEKNKSGDTLAYYIFSVLRKNGYNYEVTIRKLDEFVGK</sequence>
<keyword evidence="2" id="KW-1185">Reference proteome</keyword>
<name>A0A0K0F5D3_STRVS</name>